<feature type="binding site" evidence="11">
    <location>
        <position position="129"/>
    </location>
    <ligand>
        <name>Zn(2+)</name>
        <dbReference type="ChEBI" id="CHEBI:29105"/>
    </ligand>
</feature>
<organism evidence="13 14">
    <name type="scientific">Schistosoma rodhaini</name>
    <dbReference type="NCBI Taxonomy" id="6188"/>
    <lineage>
        <taxon>Eukaryota</taxon>
        <taxon>Metazoa</taxon>
        <taxon>Spiralia</taxon>
        <taxon>Lophotrochozoa</taxon>
        <taxon>Platyhelminthes</taxon>
        <taxon>Trematoda</taxon>
        <taxon>Digenea</taxon>
        <taxon>Strigeidida</taxon>
        <taxon>Schistosomatoidea</taxon>
        <taxon>Schistosomatidae</taxon>
        <taxon>Schistosoma</taxon>
    </lineage>
</organism>
<evidence type="ECO:0000256" key="3">
    <source>
        <dbReference type="ARBA" id="ARBA00022703"/>
    </source>
</evidence>
<evidence type="ECO:0000313" key="14">
    <source>
        <dbReference type="WBParaSite" id="SRDH1_32300.4"/>
    </source>
</evidence>
<dbReference type="Proteomes" id="UP000050792">
    <property type="component" value="Unassembled WGS sequence"/>
</dbReference>
<dbReference type="SUPFAM" id="SSF49417">
    <property type="entry name" value="p53-like transcription factors"/>
    <property type="match status" value="1"/>
</dbReference>
<evidence type="ECO:0000256" key="6">
    <source>
        <dbReference type="ARBA" id="ARBA00023015"/>
    </source>
</evidence>
<comment type="subcellular location">
    <subcellularLocation>
        <location evidence="1">Nucleus</location>
    </subcellularLocation>
</comment>
<dbReference type="AlphaFoldDB" id="A0AA85F176"/>
<comment type="cofactor">
    <cofactor evidence="11">
        <name>Zn(2+)</name>
        <dbReference type="ChEBI" id="CHEBI:29105"/>
    </cofactor>
    <text evidence="11">Binds 1 zinc ion per subunit.</text>
</comment>
<feature type="binding site" evidence="11">
    <location>
        <position position="214"/>
    </location>
    <ligand>
        <name>Zn(2+)</name>
        <dbReference type="ChEBI" id="CHEBI:29105"/>
    </ligand>
</feature>
<dbReference type="GO" id="GO:0000981">
    <property type="term" value="F:DNA-binding transcription factor activity, RNA polymerase II-specific"/>
    <property type="evidence" value="ECO:0007669"/>
    <property type="project" value="TreeGrafter"/>
</dbReference>
<dbReference type="GO" id="GO:0005634">
    <property type="term" value="C:nucleus"/>
    <property type="evidence" value="ECO:0007669"/>
    <property type="project" value="UniProtKB-SubCell"/>
</dbReference>
<evidence type="ECO:0000256" key="5">
    <source>
        <dbReference type="ARBA" id="ARBA00022833"/>
    </source>
</evidence>
<keyword evidence="8" id="KW-0010">Activator</keyword>
<evidence type="ECO:0000256" key="9">
    <source>
        <dbReference type="ARBA" id="ARBA00023163"/>
    </source>
</evidence>
<evidence type="ECO:0000256" key="2">
    <source>
        <dbReference type="ARBA" id="ARBA00006167"/>
    </source>
</evidence>
<reference evidence="14" key="2">
    <citation type="submission" date="2023-11" db="UniProtKB">
        <authorList>
            <consortium name="WormBaseParasite"/>
        </authorList>
    </citation>
    <scope>IDENTIFICATION</scope>
</reference>
<comment type="similarity">
    <text evidence="2">Belongs to the p53 family.</text>
</comment>
<dbReference type="InterPro" id="IPR008967">
    <property type="entry name" value="p53-like_TF_DNA-bd_sf"/>
</dbReference>
<keyword evidence="5 11" id="KW-0862">Zinc</keyword>
<evidence type="ECO:0000256" key="1">
    <source>
        <dbReference type="ARBA" id="ARBA00004123"/>
    </source>
</evidence>
<protein>
    <submittedName>
        <fullName evidence="14">P53 domain-containing protein</fullName>
    </submittedName>
</protein>
<dbReference type="Pfam" id="PF00870">
    <property type="entry name" value="P53"/>
    <property type="match status" value="1"/>
</dbReference>
<reference evidence="13" key="1">
    <citation type="submission" date="2022-06" db="EMBL/GenBank/DDBJ databases">
        <authorList>
            <person name="Berger JAMES D."/>
            <person name="Berger JAMES D."/>
        </authorList>
    </citation>
    <scope>NUCLEOTIDE SEQUENCE [LARGE SCALE GENOMIC DNA]</scope>
</reference>
<sequence>MDSKFKLIDDDKENNDELSLDVEQAIRSSSIMSKAPIVQFLNRSYSSLAPFSGIYCYKVWVSEVPPNRSRHYSYQVITTNSIQKVYVTTMRVWPITFSFRPPVTPMDFWIRITPLFSYAEKCGEVVQRCKKHEIQTSGSYISKGKSFIEILGESSEYVLGSTLSNCPRDQITVRTPIDVLHLLHSKSEAPPSTADSDISLLPEVRGVLYCRLSCYNSCFGLTARGEIELVITLEAKNDESVNQENFTIFGLDKIRVRCCSCPTRDAKSDHKLSAHTFGASSTGISSRRLSLSLSDHSNIRINTGSSSSRNSCPSKIQRIENEDCQDSYSSVILNGRKYFITMTDDPEVKSANTTLRDLSALTSERWTCSRSRNRALKRIKRLYRNLENYIVDCTVKELSRKGNDCIPSQGSQESTSSTSSTADKVSHCCIEYNLILLLVTFVLVIL</sequence>
<dbReference type="InterPro" id="IPR011615">
    <property type="entry name" value="p53_DNA-bd"/>
</dbReference>
<dbReference type="GO" id="GO:0000978">
    <property type="term" value="F:RNA polymerase II cis-regulatory region sequence-specific DNA binding"/>
    <property type="evidence" value="ECO:0007669"/>
    <property type="project" value="TreeGrafter"/>
</dbReference>
<keyword evidence="13" id="KW-1185">Reference proteome</keyword>
<dbReference type="PANTHER" id="PTHR11447">
    <property type="entry name" value="CELLULAR TUMOR ANTIGEN P53"/>
    <property type="match status" value="1"/>
</dbReference>
<dbReference type="Gene3D" id="2.60.40.720">
    <property type="match status" value="1"/>
</dbReference>
<feature type="binding site" evidence="11">
    <location>
        <position position="218"/>
    </location>
    <ligand>
        <name>Zn(2+)</name>
        <dbReference type="ChEBI" id="CHEBI:29105"/>
    </ligand>
</feature>
<keyword evidence="6" id="KW-0805">Transcription regulation</keyword>
<evidence type="ECO:0000256" key="4">
    <source>
        <dbReference type="ARBA" id="ARBA00022723"/>
    </source>
</evidence>
<evidence type="ECO:0000256" key="8">
    <source>
        <dbReference type="ARBA" id="ARBA00023159"/>
    </source>
</evidence>
<proteinExistence type="inferred from homology"/>
<accession>A0AA85F176</accession>
<dbReference type="GO" id="GO:0046872">
    <property type="term" value="F:metal ion binding"/>
    <property type="evidence" value="ECO:0007669"/>
    <property type="project" value="UniProtKB-KW"/>
</dbReference>
<feature type="domain" description="p53 DNA-binding" evidence="12">
    <location>
        <begin position="56"/>
        <end position="271"/>
    </location>
</feature>
<dbReference type="InterPro" id="IPR012346">
    <property type="entry name" value="p53/RUNT-type_TF_DNA-bd_sf"/>
</dbReference>
<keyword evidence="10" id="KW-0539">Nucleus</keyword>
<keyword evidence="3" id="KW-0053">Apoptosis</keyword>
<evidence type="ECO:0000256" key="11">
    <source>
        <dbReference type="PIRSR" id="PIRSR602117-1"/>
    </source>
</evidence>
<evidence type="ECO:0000313" key="13">
    <source>
        <dbReference type="Proteomes" id="UP000050792"/>
    </source>
</evidence>
<dbReference type="InterPro" id="IPR002117">
    <property type="entry name" value="p53_tumour_suppressor"/>
</dbReference>
<evidence type="ECO:0000256" key="7">
    <source>
        <dbReference type="ARBA" id="ARBA00023125"/>
    </source>
</evidence>
<evidence type="ECO:0000256" key="10">
    <source>
        <dbReference type="ARBA" id="ARBA00023242"/>
    </source>
</evidence>
<dbReference type="PANTHER" id="PTHR11447:SF16">
    <property type="entry name" value="P53 PROTEIN LONG FORM VARIANT 1"/>
    <property type="match status" value="1"/>
</dbReference>
<keyword evidence="4 11" id="KW-0479">Metal-binding</keyword>
<keyword evidence="9" id="KW-0804">Transcription</keyword>
<feature type="binding site" evidence="11">
    <location>
        <position position="132"/>
    </location>
    <ligand>
        <name>Zn(2+)</name>
        <dbReference type="ChEBI" id="CHEBI:29105"/>
    </ligand>
</feature>
<dbReference type="GO" id="GO:0006915">
    <property type="term" value="P:apoptotic process"/>
    <property type="evidence" value="ECO:0007669"/>
    <property type="project" value="UniProtKB-KW"/>
</dbReference>
<dbReference type="WBParaSite" id="SRDH1_32300.4">
    <property type="protein sequence ID" value="SRDH1_32300.4"/>
    <property type="gene ID" value="SRDH1_32300"/>
</dbReference>
<name>A0AA85F176_9TREM</name>
<keyword evidence="7" id="KW-0238">DNA-binding</keyword>
<evidence type="ECO:0000259" key="12">
    <source>
        <dbReference type="Pfam" id="PF00870"/>
    </source>
</evidence>